<dbReference type="SUPFAM" id="SSF81301">
    <property type="entry name" value="Nucleotidyltransferase"/>
    <property type="match status" value="1"/>
</dbReference>
<proteinExistence type="predicted"/>
<dbReference type="Proteomes" id="UP000543224">
    <property type="component" value="Unassembled WGS sequence"/>
</dbReference>
<evidence type="ECO:0000313" key="3">
    <source>
        <dbReference type="EMBL" id="GFP35982.1"/>
    </source>
</evidence>
<gene>
    <name evidence="2" type="ORF">HKBW3S25_00860</name>
    <name evidence="3" type="ORF">HKBW3S43_01770</name>
</gene>
<evidence type="ECO:0000313" key="5">
    <source>
        <dbReference type="Proteomes" id="UP000576480"/>
    </source>
</evidence>
<dbReference type="RefSeq" id="WP_176230430.1">
    <property type="nucleotide sequence ID" value="NZ_BLSB01000332.1"/>
</dbReference>
<comment type="caution">
    <text evidence="2">The sequence shown here is derived from an EMBL/GenBank/DDBJ whole genome shotgun (WGS) entry which is preliminary data.</text>
</comment>
<dbReference type="Gene3D" id="3.30.460.10">
    <property type="entry name" value="Beta Polymerase, domain 2"/>
    <property type="match status" value="1"/>
</dbReference>
<dbReference type="Proteomes" id="UP000576480">
    <property type="component" value="Unassembled WGS sequence"/>
</dbReference>
<accession>A0A6V8NYP3</accession>
<reference evidence="4 5" key="1">
    <citation type="journal article" date="2020" name="Front. Microbiol.">
        <title>Single-cell genomics of novel Actinobacteria with the Wood-Ljungdahl pathway discovered in a serpentinizing system.</title>
        <authorList>
            <person name="Merino N."/>
            <person name="Kawai M."/>
            <person name="Boyd E.S."/>
            <person name="Colman D.R."/>
            <person name="McGlynn S.E."/>
            <person name="Nealson K.H."/>
            <person name="Kurokawa K."/>
            <person name="Hongoh Y."/>
        </authorList>
    </citation>
    <scope>NUCLEOTIDE SEQUENCE [LARGE SCALE GENOMIC DNA]</scope>
    <source>
        <strain evidence="2 4">S25</strain>
        <strain evidence="3 5">S43</strain>
    </source>
</reference>
<dbReference type="EMBL" id="BLSB01000332">
    <property type="protein sequence ID" value="GFP35982.1"/>
    <property type="molecule type" value="Genomic_DNA"/>
</dbReference>
<evidence type="ECO:0000313" key="2">
    <source>
        <dbReference type="EMBL" id="GFP25388.1"/>
    </source>
</evidence>
<evidence type="ECO:0000259" key="1">
    <source>
        <dbReference type="Pfam" id="PF18765"/>
    </source>
</evidence>
<dbReference type="EMBL" id="BLRX01000080">
    <property type="protein sequence ID" value="GFP25388.1"/>
    <property type="molecule type" value="Genomic_DNA"/>
</dbReference>
<evidence type="ECO:0000313" key="4">
    <source>
        <dbReference type="Proteomes" id="UP000543224"/>
    </source>
</evidence>
<dbReference type="AlphaFoldDB" id="A0A6V8NYP3"/>
<name>A0A6V8NYP3_9ACTN</name>
<dbReference type="Pfam" id="PF18765">
    <property type="entry name" value="Polbeta"/>
    <property type="match status" value="1"/>
</dbReference>
<dbReference type="InterPro" id="IPR041633">
    <property type="entry name" value="Polbeta"/>
</dbReference>
<organism evidence="2 4">
    <name type="scientific">Candidatus Hakubella thermalkaliphila</name>
    <dbReference type="NCBI Taxonomy" id="2754717"/>
    <lineage>
        <taxon>Bacteria</taxon>
        <taxon>Bacillati</taxon>
        <taxon>Actinomycetota</taxon>
        <taxon>Actinomycetota incertae sedis</taxon>
        <taxon>Candidatus Hakubellales</taxon>
        <taxon>Candidatus Hakubellaceae</taxon>
        <taxon>Candidatus Hakubella</taxon>
    </lineage>
</organism>
<protein>
    <recommendedName>
        <fullName evidence="1">Polymerase beta nucleotidyltransferase domain-containing protein</fullName>
    </recommendedName>
</protein>
<dbReference type="InterPro" id="IPR043519">
    <property type="entry name" value="NT_sf"/>
</dbReference>
<feature type="domain" description="Polymerase beta nucleotidyltransferase" evidence="1">
    <location>
        <begin position="36"/>
        <end position="111"/>
    </location>
</feature>
<sequence>MGLKTFDISLWEKAIEDEYKKREKERLEILQKSVKTLKTYFKGKGVRRVFLAGSILEEGRFYPFSDIDVVVDGPIEGYFKTLSELEELLERSVDLIELEKCKFKDCIEKKGLKII</sequence>